<dbReference type="PANTHER" id="PTHR43790:SF4">
    <property type="entry name" value="GUANOSINE IMPORT ATP-BINDING PROTEIN NUPO"/>
    <property type="match status" value="1"/>
</dbReference>
<keyword evidence="9" id="KW-0472">Membrane</keyword>
<dbReference type="PaxDb" id="665571-STHERM_c17740"/>
<dbReference type="AlphaFoldDB" id="E0RP47"/>
<evidence type="ECO:0000256" key="3">
    <source>
        <dbReference type="ARBA" id="ARBA00022475"/>
    </source>
</evidence>
<keyword evidence="4" id="KW-0762">Sugar transport</keyword>
<dbReference type="PROSITE" id="PS50893">
    <property type="entry name" value="ABC_TRANSPORTER_2"/>
    <property type="match status" value="2"/>
</dbReference>
<protein>
    <submittedName>
        <fullName evidence="11">Putative ABC transporter</fullName>
    </submittedName>
</protein>
<feature type="domain" description="ABC transporter" evidence="10">
    <location>
        <begin position="12"/>
        <end position="247"/>
    </location>
</feature>
<evidence type="ECO:0000256" key="9">
    <source>
        <dbReference type="ARBA" id="ARBA00023136"/>
    </source>
</evidence>
<dbReference type="GO" id="GO:0016887">
    <property type="term" value="F:ATP hydrolysis activity"/>
    <property type="evidence" value="ECO:0007669"/>
    <property type="project" value="InterPro"/>
</dbReference>
<organism evidence="11 12">
    <name type="scientific">Winmispira thermophila (strain ATCC 49972 / DSM 6192 / RI 19.B1)</name>
    <name type="common">Spirochaeta thermophila</name>
    <dbReference type="NCBI Taxonomy" id="665571"/>
    <lineage>
        <taxon>Bacteria</taxon>
        <taxon>Pseudomonadati</taxon>
        <taxon>Spirochaetota</taxon>
        <taxon>Spirochaetia</taxon>
        <taxon>Winmispirales</taxon>
        <taxon>Winmispiraceae</taxon>
        <taxon>Winmispira</taxon>
    </lineage>
</organism>
<evidence type="ECO:0000256" key="1">
    <source>
        <dbReference type="ARBA" id="ARBA00004202"/>
    </source>
</evidence>
<keyword evidence="2" id="KW-0813">Transport</keyword>
<dbReference type="CDD" id="cd03216">
    <property type="entry name" value="ABC_Carb_Monos_I"/>
    <property type="match status" value="1"/>
</dbReference>
<sequence length="515" mass="57012">MWEGEPSVDYVVEMMDIVKDFPGIRANDHVTLRVREGTIHALLGENGAGKSTLMNILFGLHHPDSGVIRVRGREVQVSNPNVATSLGIGMVHQHFKLVHNFTVAENIVMGSEPRRGPFLDIETARQKVARISREYGLEVDPDARIEDLSVGSQQRVEILKMLYRDARILIFDEPTAVLTPQEIEELMEIMRKLAGSGKTIILITHKLKEIKEVADECSVLRRGRLVATFPVSDVSEEEMAELMVGREVSFKVEKDAPRPGSPALEIRELSVRNERGILAVEGLSLTVREGEILGLCGVDGNGQRELLYALAGLLPVESGRILLSGKDITHEPTRRKLDAGLGFVPEDRQRHGLILAFSVGENLVIHDYGRPPFSRYGILRYETIYEHAETLMSQFDVRAARGARTSAGELSGGNQQKAIIAREVHRSPRVLVVAQPTRGLDVGAIEYIHRRIVEERDKGRAILLVSFDLDEILDLSDRIAVIYRGRIVAEVAAGETDENELGLLMAGSTARGESA</sequence>
<dbReference type="HOGENOM" id="CLU_000604_92_0_12"/>
<dbReference type="SMART" id="SM00382">
    <property type="entry name" value="AAA"/>
    <property type="match status" value="2"/>
</dbReference>
<dbReference type="SUPFAM" id="SSF52540">
    <property type="entry name" value="P-loop containing nucleoside triphosphate hydrolases"/>
    <property type="match status" value="2"/>
</dbReference>
<reference key="1">
    <citation type="submission" date="2009-08" db="EMBL/GenBank/DDBJ databases">
        <title>The genome sequence of Spirochaeta thermophila DSM6192.</title>
        <authorList>
            <person name="Angelov A."/>
            <person name="Mientus M."/>
            <person name="Wittenberg S."/>
            <person name="Lehmann R."/>
            <person name="Liesegang H."/>
            <person name="Daniel R."/>
            <person name="Liebl W."/>
        </authorList>
    </citation>
    <scope>NUCLEOTIDE SEQUENCE</scope>
    <source>
        <strain>DSM 6192</strain>
    </source>
</reference>
<evidence type="ECO:0000256" key="2">
    <source>
        <dbReference type="ARBA" id="ARBA00022448"/>
    </source>
</evidence>
<keyword evidence="8" id="KW-1278">Translocase</keyword>
<evidence type="ECO:0000256" key="8">
    <source>
        <dbReference type="ARBA" id="ARBA00022967"/>
    </source>
</evidence>
<dbReference type="Gene3D" id="3.40.50.300">
    <property type="entry name" value="P-loop containing nucleotide triphosphate hydrolases"/>
    <property type="match status" value="2"/>
</dbReference>
<dbReference type="EMBL" id="CP001698">
    <property type="protein sequence ID" value="ADN02709.1"/>
    <property type="molecule type" value="Genomic_DNA"/>
</dbReference>
<dbReference type="KEGG" id="sta:STHERM_c17740"/>
<accession>E0RP47</accession>
<keyword evidence="6" id="KW-0547">Nucleotide-binding</keyword>
<evidence type="ECO:0000313" key="11">
    <source>
        <dbReference type="EMBL" id="ADN02709.1"/>
    </source>
</evidence>
<keyword evidence="5" id="KW-0677">Repeat</keyword>
<keyword evidence="7" id="KW-0067">ATP-binding</keyword>
<dbReference type="GO" id="GO:0005524">
    <property type="term" value="F:ATP binding"/>
    <property type="evidence" value="ECO:0007669"/>
    <property type="project" value="UniProtKB-KW"/>
</dbReference>
<dbReference type="InterPro" id="IPR027417">
    <property type="entry name" value="P-loop_NTPase"/>
</dbReference>
<dbReference type="InterPro" id="IPR003439">
    <property type="entry name" value="ABC_transporter-like_ATP-bd"/>
</dbReference>
<dbReference type="PROSITE" id="PS00211">
    <property type="entry name" value="ABC_TRANSPORTER_1"/>
    <property type="match status" value="1"/>
</dbReference>
<proteinExistence type="predicted"/>
<gene>
    <name evidence="11" type="ordered locus">STHERM_c17740</name>
</gene>
<dbReference type="Pfam" id="PF00005">
    <property type="entry name" value="ABC_tran"/>
    <property type="match status" value="2"/>
</dbReference>
<dbReference type="InterPro" id="IPR003593">
    <property type="entry name" value="AAA+_ATPase"/>
</dbReference>
<dbReference type="GO" id="GO:0005886">
    <property type="term" value="C:plasma membrane"/>
    <property type="evidence" value="ECO:0007669"/>
    <property type="project" value="UniProtKB-SubCell"/>
</dbReference>
<dbReference type="InterPro" id="IPR050107">
    <property type="entry name" value="ABC_carbohydrate_import_ATPase"/>
</dbReference>
<comment type="subcellular location">
    <subcellularLocation>
        <location evidence="1">Cell membrane</location>
        <topology evidence="1">Peripheral membrane protein</topology>
    </subcellularLocation>
</comment>
<dbReference type="PANTHER" id="PTHR43790">
    <property type="entry name" value="CARBOHYDRATE TRANSPORT ATP-BINDING PROTEIN MG119-RELATED"/>
    <property type="match status" value="1"/>
</dbReference>
<reference evidence="11 12" key="2">
    <citation type="journal article" date="2010" name="J. Bacteriol.">
        <title>Genome sequence of the polysaccharide-degrading, thermophilic anaerobe Spirochaeta thermophila DSM 6192.</title>
        <authorList>
            <person name="Angelov A."/>
            <person name="Liebl S."/>
            <person name="Ballschmiter M."/>
            <person name="Bomeke M."/>
            <person name="Lehmann R."/>
            <person name="Liesegang H."/>
            <person name="Daniel R."/>
            <person name="Liebl W."/>
        </authorList>
    </citation>
    <scope>NUCLEOTIDE SEQUENCE [LARGE SCALE GENOMIC DNA]</scope>
    <source>
        <strain evidence="12">ATCC 49972 / DSM 6192 / RI 19.B1</strain>
    </source>
</reference>
<evidence type="ECO:0000256" key="5">
    <source>
        <dbReference type="ARBA" id="ARBA00022737"/>
    </source>
</evidence>
<evidence type="ECO:0000313" key="12">
    <source>
        <dbReference type="Proteomes" id="UP000001296"/>
    </source>
</evidence>
<evidence type="ECO:0000259" key="10">
    <source>
        <dbReference type="PROSITE" id="PS50893"/>
    </source>
</evidence>
<dbReference type="CDD" id="cd03215">
    <property type="entry name" value="ABC_Carb_Monos_II"/>
    <property type="match status" value="1"/>
</dbReference>
<dbReference type="Proteomes" id="UP000001296">
    <property type="component" value="Chromosome"/>
</dbReference>
<evidence type="ECO:0000256" key="6">
    <source>
        <dbReference type="ARBA" id="ARBA00022741"/>
    </source>
</evidence>
<dbReference type="eggNOG" id="COG3845">
    <property type="taxonomic scope" value="Bacteria"/>
</dbReference>
<dbReference type="FunFam" id="3.40.50.300:FF:000127">
    <property type="entry name" value="Ribose import ATP-binding protein RbsA"/>
    <property type="match status" value="1"/>
</dbReference>
<keyword evidence="3" id="KW-1003">Cell membrane</keyword>
<feature type="domain" description="ABC transporter" evidence="10">
    <location>
        <begin position="264"/>
        <end position="509"/>
    </location>
</feature>
<dbReference type="InterPro" id="IPR017871">
    <property type="entry name" value="ABC_transporter-like_CS"/>
</dbReference>
<evidence type="ECO:0000256" key="4">
    <source>
        <dbReference type="ARBA" id="ARBA00022597"/>
    </source>
</evidence>
<name>E0RP47_WINT6</name>
<evidence type="ECO:0000256" key="7">
    <source>
        <dbReference type="ARBA" id="ARBA00022840"/>
    </source>
</evidence>